<proteinExistence type="predicted"/>
<evidence type="ECO:0000256" key="3">
    <source>
        <dbReference type="ARBA" id="ARBA00022475"/>
    </source>
</evidence>
<accession>A0A1G8FCJ2</accession>
<evidence type="ECO:0000256" key="6">
    <source>
        <dbReference type="ARBA" id="ARBA00022840"/>
    </source>
</evidence>
<evidence type="ECO:0000256" key="2">
    <source>
        <dbReference type="ARBA" id="ARBA00022448"/>
    </source>
</evidence>
<dbReference type="RefSeq" id="WP_092505346.1">
    <property type="nucleotide sequence ID" value="NZ_LT629695.1"/>
</dbReference>
<dbReference type="GO" id="GO:0005886">
    <property type="term" value="C:plasma membrane"/>
    <property type="evidence" value="ECO:0007669"/>
    <property type="project" value="UniProtKB-SubCell"/>
</dbReference>
<dbReference type="EMBL" id="LT629695">
    <property type="protein sequence ID" value="SDH79860.1"/>
    <property type="molecule type" value="Genomic_DNA"/>
</dbReference>
<comment type="subcellular location">
    <subcellularLocation>
        <location evidence="1">Cell membrane</location>
        <topology evidence="1">Peripheral membrane protein</topology>
    </subcellularLocation>
</comment>
<dbReference type="CDD" id="cd03215">
    <property type="entry name" value="ABC_Carb_Monos_II"/>
    <property type="match status" value="1"/>
</dbReference>
<keyword evidence="2" id="KW-0813">Transport</keyword>
<organism evidence="10 11">
    <name type="scientific">Agrococcus jejuensis</name>
    <dbReference type="NCBI Taxonomy" id="399736"/>
    <lineage>
        <taxon>Bacteria</taxon>
        <taxon>Bacillati</taxon>
        <taxon>Actinomycetota</taxon>
        <taxon>Actinomycetes</taxon>
        <taxon>Micrococcales</taxon>
        <taxon>Microbacteriaceae</taxon>
        <taxon>Agrococcus</taxon>
    </lineage>
</organism>
<dbReference type="FunFam" id="3.40.50.300:FF:000127">
    <property type="entry name" value="Ribose import ATP-binding protein RbsA"/>
    <property type="match status" value="1"/>
</dbReference>
<evidence type="ECO:0000313" key="11">
    <source>
        <dbReference type="Proteomes" id="UP000198822"/>
    </source>
</evidence>
<reference evidence="11" key="1">
    <citation type="submission" date="2016-10" db="EMBL/GenBank/DDBJ databases">
        <authorList>
            <person name="Varghese N."/>
            <person name="Submissions S."/>
        </authorList>
    </citation>
    <scope>NUCLEOTIDE SEQUENCE [LARGE SCALE GENOMIC DNA]</scope>
    <source>
        <strain evidence="11">DSM 22002</strain>
    </source>
</reference>
<dbReference type="STRING" id="399736.SAMN04489720_2426"/>
<dbReference type="PANTHER" id="PTHR43790:SF4">
    <property type="entry name" value="GUANOSINE IMPORT ATP-BINDING PROTEIN NUPO"/>
    <property type="match status" value="1"/>
</dbReference>
<dbReference type="Pfam" id="PF00005">
    <property type="entry name" value="ABC_tran"/>
    <property type="match status" value="2"/>
</dbReference>
<keyword evidence="5" id="KW-0547">Nucleotide-binding</keyword>
<evidence type="ECO:0000259" key="9">
    <source>
        <dbReference type="PROSITE" id="PS50893"/>
    </source>
</evidence>
<sequence length="500" mass="53697">MTLELRGITKRFGSLTANDHIDLTVEAGEIHCLLGENGAGKSTLMNVLYGLYQADEGDILLDDVVQRFAGPGDAMRAGIGMVHQHFMLIPVFTVAENVLLGHEKELGGLAGAKRRVVEISERFGFHIDPDARIEDLPVGVQQRVEIIKALSLDAKVLVFDEPTAVLTPQETDELMAIMQQLRDEGTAIVFITHKLREVRAIADRITVIRLGQVVGTAEPTATSVELASLMVGRPVELTVQKQPSVRTDNELVIEHLTVLDEQGIAVVDDLSLTVHGGEVVCIAGVQGNGQTELTEAILGLQRRATGSIRLNGVELLGRSVRDVLDSGVGFVPEDRKIDGLVGEFSIAENLMLDRYLGDPFVQRGTIVRGARDEFAQERLGAFDIRAQSIQTPVGTLSGGNQQKVVLARELSRPLQLFVASQPTRGLDVGSIEFVHAQVIATRDAGIPVIVVSTELDEVVGLADRIAVMYGGGVVGVVPADTSRDDLGIMMAGELPEGLAA</sequence>
<dbReference type="Gene3D" id="3.40.50.300">
    <property type="entry name" value="P-loop containing nucleotide triphosphate hydrolases"/>
    <property type="match status" value="2"/>
</dbReference>
<dbReference type="SUPFAM" id="SSF52540">
    <property type="entry name" value="P-loop containing nucleoside triphosphate hydrolases"/>
    <property type="match status" value="2"/>
</dbReference>
<dbReference type="InterPro" id="IPR050107">
    <property type="entry name" value="ABC_carbohydrate_import_ATPase"/>
</dbReference>
<dbReference type="InterPro" id="IPR003593">
    <property type="entry name" value="AAA+_ATPase"/>
</dbReference>
<evidence type="ECO:0000256" key="1">
    <source>
        <dbReference type="ARBA" id="ARBA00004202"/>
    </source>
</evidence>
<dbReference type="OrthoDB" id="39350at2"/>
<dbReference type="Proteomes" id="UP000198822">
    <property type="component" value="Chromosome I"/>
</dbReference>
<evidence type="ECO:0000313" key="10">
    <source>
        <dbReference type="EMBL" id="SDH79860.1"/>
    </source>
</evidence>
<dbReference type="GO" id="GO:0016887">
    <property type="term" value="F:ATP hydrolysis activity"/>
    <property type="evidence" value="ECO:0007669"/>
    <property type="project" value="InterPro"/>
</dbReference>
<dbReference type="PANTHER" id="PTHR43790">
    <property type="entry name" value="CARBOHYDRATE TRANSPORT ATP-BINDING PROTEIN MG119-RELATED"/>
    <property type="match status" value="1"/>
</dbReference>
<feature type="domain" description="ABC transporter" evidence="9">
    <location>
        <begin position="3"/>
        <end position="235"/>
    </location>
</feature>
<evidence type="ECO:0000256" key="8">
    <source>
        <dbReference type="ARBA" id="ARBA00023136"/>
    </source>
</evidence>
<dbReference type="InterPro" id="IPR017871">
    <property type="entry name" value="ABC_transporter-like_CS"/>
</dbReference>
<dbReference type="CDD" id="cd03216">
    <property type="entry name" value="ABC_Carb_Monos_I"/>
    <property type="match status" value="1"/>
</dbReference>
<keyword evidence="7" id="KW-1278">Translocase</keyword>
<gene>
    <name evidence="10" type="ORF">SAMN04489720_2426</name>
</gene>
<dbReference type="AlphaFoldDB" id="A0A1G8FCJ2"/>
<dbReference type="PROSITE" id="PS00211">
    <property type="entry name" value="ABC_TRANSPORTER_1"/>
    <property type="match status" value="1"/>
</dbReference>
<feature type="domain" description="ABC transporter" evidence="9">
    <location>
        <begin position="251"/>
        <end position="495"/>
    </location>
</feature>
<dbReference type="InterPro" id="IPR003439">
    <property type="entry name" value="ABC_transporter-like_ATP-bd"/>
</dbReference>
<dbReference type="InterPro" id="IPR027417">
    <property type="entry name" value="P-loop_NTPase"/>
</dbReference>
<name>A0A1G8FCJ2_9MICO</name>
<keyword evidence="4" id="KW-0677">Repeat</keyword>
<keyword evidence="11" id="KW-1185">Reference proteome</keyword>
<dbReference type="GO" id="GO:0005524">
    <property type="term" value="F:ATP binding"/>
    <property type="evidence" value="ECO:0007669"/>
    <property type="project" value="UniProtKB-KW"/>
</dbReference>
<evidence type="ECO:0000256" key="5">
    <source>
        <dbReference type="ARBA" id="ARBA00022741"/>
    </source>
</evidence>
<evidence type="ECO:0000256" key="4">
    <source>
        <dbReference type="ARBA" id="ARBA00022737"/>
    </source>
</evidence>
<keyword evidence="3" id="KW-1003">Cell membrane</keyword>
<dbReference type="SMART" id="SM00382">
    <property type="entry name" value="AAA"/>
    <property type="match status" value="2"/>
</dbReference>
<protein>
    <submittedName>
        <fullName evidence="10">Nucleoside ABC transporter ATP-binding protein</fullName>
    </submittedName>
</protein>
<dbReference type="PROSITE" id="PS50893">
    <property type="entry name" value="ABC_TRANSPORTER_2"/>
    <property type="match status" value="2"/>
</dbReference>
<evidence type="ECO:0000256" key="7">
    <source>
        <dbReference type="ARBA" id="ARBA00022967"/>
    </source>
</evidence>
<keyword evidence="6 10" id="KW-0067">ATP-binding</keyword>
<keyword evidence="8" id="KW-0472">Membrane</keyword>